<dbReference type="InterPro" id="IPR023808">
    <property type="entry name" value="Nitrile_Hydratase_acc_put"/>
</dbReference>
<dbReference type="Proteomes" id="UP001597417">
    <property type="component" value="Unassembled WGS sequence"/>
</dbReference>
<dbReference type="NCBIfam" id="TIGR03889">
    <property type="entry name" value="nitrile_acc"/>
    <property type="match status" value="1"/>
</dbReference>
<evidence type="ECO:0000259" key="1">
    <source>
        <dbReference type="Pfam" id="PF21006"/>
    </source>
</evidence>
<dbReference type="InterPro" id="IPR049054">
    <property type="entry name" value="CN_hydtase_beta-like_N"/>
</dbReference>
<dbReference type="InterPro" id="IPR008990">
    <property type="entry name" value="Elect_transpt_acc-like_dom_sf"/>
</dbReference>
<keyword evidence="3" id="KW-1185">Reference proteome</keyword>
<proteinExistence type="predicted"/>
<dbReference type="Gene3D" id="1.10.472.20">
    <property type="entry name" value="Nitrile hydratase, beta subunit"/>
    <property type="match status" value="1"/>
</dbReference>
<accession>A0ABW5FPG9</accession>
<feature type="domain" description="Nitrile hydratase beta subunit-like N-terminal" evidence="1">
    <location>
        <begin position="9"/>
        <end position="92"/>
    </location>
</feature>
<sequence length="141" mass="15721">MNESGSGERPGFAEPWQAQAFACVHQLSDRGLFTWHEWTEVFGAQIADHPQMAGETVEQAYYRQWLGALETILVRGEVCAEADLTATAERWHRAYLNTPHGEPVELDNAEGVCAPRHDHHGNRQPVAVIPARVRGPVDGQR</sequence>
<comment type="caution">
    <text evidence="2">The sequence shown here is derived from an EMBL/GenBank/DDBJ whole genome shotgun (WGS) entry which is preliminary data.</text>
</comment>
<dbReference type="RefSeq" id="WP_378263325.1">
    <property type="nucleotide sequence ID" value="NZ_JBHUKR010000006.1"/>
</dbReference>
<reference evidence="3" key="1">
    <citation type="journal article" date="2019" name="Int. J. Syst. Evol. Microbiol.">
        <title>The Global Catalogue of Microorganisms (GCM) 10K type strain sequencing project: providing services to taxonomists for standard genome sequencing and annotation.</title>
        <authorList>
            <consortium name="The Broad Institute Genomics Platform"/>
            <consortium name="The Broad Institute Genome Sequencing Center for Infectious Disease"/>
            <person name="Wu L."/>
            <person name="Ma J."/>
        </authorList>
    </citation>
    <scope>NUCLEOTIDE SEQUENCE [LARGE SCALE GENOMIC DNA]</scope>
    <source>
        <strain evidence="3">CGMCC 4.7645</strain>
    </source>
</reference>
<dbReference type="Pfam" id="PF21006">
    <property type="entry name" value="NHase_beta_N"/>
    <property type="match status" value="1"/>
</dbReference>
<dbReference type="EMBL" id="JBHUKR010000006">
    <property type="protein sequence ID" value="MFD2416494.1"/>
    <property type="molecule type" value="Genomic_DNA"/>
</dbReference>
<evidence type="ECO:0000313" key="2">
    <source>
        <dbReference type="EMBL" id="MFD2416494.1"/>
    </source>
</evidence>
<dbReference type="SUPFAM" id="SSF50090">
    <property type="entry name" value="Electron transport accessory proteins"/>
    <property type="match status" value="1"/>
</dbReference>
<gene>
    <name evidence="2" type="ORF">ACFSXZ_09130</name>
</gene>
<protein>
    <submittedName>
        <fullName evidence="2">Nitrile hydratase accessory protein</fullName>
    </submittedName>
</protein>
<dbReference type="InterPro" id="IPR042262">
    <property type="entry name" value="CN_hydtase_beta_C"/>
</dbReference>
<evidence type="ECO:0000313" key="3">
    <source>
        <dbReference type="Proteomes" id="UP001597417"/>
    </source>
</evidence>
<organism evidence="2 3">
    <name type="scientific">Amycolatopsis pigmentata</name>
    <dbReference type="NCBI Taxonomy" id="450801"/>
    <lineage>
        <taxon>Bacteria</taxon>
        <taxon>Bacillati</taxon>
        <taxon>Actinomycetota</taxon>
        <taxon>Actinomycetes</taxon>
        <taxon>Pseudonocardiales</taxon>
        <taxon>Pseudonocardiaceae</taxon>
        <taxon>Amycolatopsis</taxon>
    </lineage>
</organism>
<name>A0ABW5FPG9_9PSEU</name>